<name>A0AA86REL1_9EUKA</name>
<accession>A0AA86REL1</accession>
<sequence>MINLGEFVTADTVIEEEHNFSCLLFTDEAFMKEMLKKYTLLQCSHGGTMHCFFRQLNGQVEEMKKNITCNRHSGKRSFTVKTYIKDFEQEPTQKPITGINRLTF</sequence>
<comment type="caution">
    <text evidence="1">The sequence shown here is derived from an EMBL/GenBank/DDBJ whole genome shotgun (WGS) entry which is preliminary data.</text>
</comment>
<gene>
    <name evidence="1" type="ORF">HINF_LOCUS60958</name>
    <name evidence="2" type="ORF">HINF_LOCUS65166</name>
</gene>
<reference evidence="2 3" key="2">
    <citation type="submission" date="2024-07" db="EMBL/GenBank/DDBJ databases">
        <authorList>
            <person name="Akdeniz Z."/>
        </authorList>
    </citation>
    <scope>NUCLEOTIDE SEQUENCE [LARGE SCALE GENOMIC DNA]</scope>
</reference>
<keyword evidence="3" id="KW-1185">Reference proteome</keyword>
<dbReference type="Proteomes" id="UP001642409">
    <property type="component" value="Unassembled WGS sequence"/>
</dbReference>
<dbReference type="EMBL" id="CATOUU010001120">
    <property type="protein sequence ID" value="CAI9973313.1"/>
    <property type="molecule type" value="Genomic_DNA"/>
</dbReference>
<reference evidence="1" key="1">
    <citation type="submission" date="2023-06" db="EMBL/GenBank/DDBJ databases">
        <authorList>
            <person name="Kurt Z."/>
        </authorList>
    </citation>
    <scope>NUCLEOTIDE SEQUENCE</scope>
</reference>
<dbReference type="EMBL" id="CAXDID020000425">
    <property type="protein sequence ID" value="CAL6090137.1"/>
    <property type="molecule type" value="Genomic_DNA"/>
</dbReference>
<protein>
    <submittedName>
        <fullName evidence="2">Hypothetical_protein</fullName>
    </submittedName>
</protein>
<evidence type="ECO:0000313" key="1">
    <source>
        <dbReference type="EMBL" id="CAI9973313.1"/>
    </source>
</evidence>
<evidence type="ECO:0000313" key="3">
    <source>
        <dbReference type="Proteomes" id="UP001642409"/>
    </source>
</evidence>
<organism evidence="1">
    <name type="scientific">Hexamita inflata</name>
    <dbReference type="NCBI Taxonomy" id="28002"/>
    <lineage>
        <taxon>Eukaryota</taxon>
        <taxon>Metamonada</taxon>
        <taxon>Diplomonadida</taxon>
        <taxon>Hexamitidae</taxon>
        <taxon>Hexamitinae</taxon>
        <taxon>Hexamita</taxon>
    </lineage>
</organism>
<evidence type="ECO:0000313" key="2">
    <source>
        <dbReference type="EMBL" id="CAL6090137.1"/>
    </source>
</evidence>
<proteinExistence type="predicted"/>
<dbReference type="AlphaFoldDB" id="A0AA86REL1"/>